<protein>
    <recommendedName>
        <fullName evidence="3">Lipoprotein</fullName>
    </recommendedName>
</protein>
<dbReference type="STRING" id="152573.SAMN04488051_101382"/>
<accession>A0A1H3XTG9</accession>
<keyword evidence="2" id="KW-1185">Reference proteome</keyword>
<name>A0A1H3XTG9_ALKAM</name>
<reference evidence="1 2" key="1">
    <citation type="submission" date="2016-10" db="EMBL/GenBank/DDBJ databases">
        <authorList>
            <person name="de Groot N.N."/>
        </authorList>
    </citation>
    <scope>NUCLEOTIDE SEQUENCE [LARGE SCALE GENOMIC DNA]</scope>
    <source>
        <strain evidence="1 2">CGMCC 1.3430</strain>
    </source>
</reference>
<organism evidence="1 2">
    <name type="scientific">Alkalimonas amylolytica</name>
    <dbReference type="NCBI Taxonomy" id="152573"/>
    <lineage>
        <taxon>Bacteria</taxon>
        <taxon>Pseudomonadati</taxon>
        <taxon>Pseudomonadota</taxon>
        <taxon>Gammaproteobacteria</taxon>
        <taxon>Alkalimonas</taxon>
    </lineage>
</organism>
<evidence type="ECO:0008006" key="3">
    <source>
        <dbReference type="Google" id="ProtNLM"/>
    </source>
</evidence>
<dbReference type="EMBL" id="FNRM01000001">
    <property type="protein sequence ID" value="SEA02520.1"/>
    <property type="molecule type" value="Genomic_DNA"/>
</dbReference>
<dbReference type="RefSeq" id="WP_091338607.1">
    <property type="nucleotide sequence ID" value="NZ_FNRM01000001.1"/>
</dbReference>
<dbReference type="Proteomes" id="UP000198773">
    <property type="component" value="Unassembled WGS sequence"/>
</dbReference>
<sequence>MANRLLITVFILLFMQGCKPTQQQTVFYGQPYVYVSMFELLVHTERFNWRDFIIRGYLADGYLYLSPEQAKHRDTSYAIAIHPDLSSPAINFSDFNEKWVFINGRLLFEYDSKAYAGYSTLVVREISSRD</sequence>
<proteinExistence type="predicted"/>
<evidence type="ECO:0000313" key="2">
    <source>
        <dbReference type="Proteomes" id="UP000198773"/>
    </source>
</evidence>
<dbReference type="PROSITE" id="PS51257">
    <property type="entry name" value="PROKAR_LIPOPROTEIN"/>
    <property type="match status" value="1"/>
</dbReference>
<dbReference type="AlphaFoldDB" id="A0A1H3XTG9"/>
<evidence type="ECO:0000313" key="1">
    <source>
        <dbReference type="EMBL" id="SEA02520.1"/>
    </source>
</evidence>
<gene>
    <name evidence="1" type="ORF">SAMN04488051_101382</name>
</gene>